<dbReference type="CDD" id="cd02440">
    <property type="entry name" value="AdoMet_MTases"/>
    <property type="match status" value="1"/>
</dbReference>
<dbReference type="Pfam" id="PF13649">
    <property type="entry name" value="Methyltransf_25"/>
    <property type="match status" value="1"/>
</dbReference>
<protein>
    <recommendedName>
        <fullName evidence="2">Methyltransferase domain-containing protein</fullName>
    </recommendedName>
</protein>
<proteinExistence type="predicted"/>
<evidence type="ECO:0000259" key="2">
    <source>
        <dbReference type="Pfam" id="PF13649"/>
    </source>
</evidence>
<dbReference type="RefSeq" id="WP_141385811.1">
    <property type="nucleotide sequence ID" value="NZ_BJNQ01000002.1"/>
</dbReference>
<evidence type="ECO:0000313" key="4">
    <source>
        <dbReference type="Proteomes" id="UP000317410"/>
    </source>
</evidence>
<evidence type="ECO:0000313" key="3">
    <source>
        <dbReference type="EMBL" id="GEC74325.1"/>
    </source>
</evidence>
<name>A0A4Y4B192_MICMQ</name>
<dbReference type="InterPro" id="IPR041698">
    <property type="entry name" value="Methyltransf_25"/>
</dbReference>
<keyword evidence="1" id="KW-0808">Transferase</keyword>
<dbReference type="Proteomes" id="UP000317410">
    <property type="component" value="Unassembled WGS sequence"/>
</dbReference>
<dbReference type="NCBIfam" id="NF041820">
    <property type="entry name" value="daptide_MTase"/>
    <property type="match status" value="1"/>
</dbReference>
<dbReference type="SUPFAM" id="SSF53335">
    <property type="entry name" value="S-adenosyl-L-methionine-dependent methyltransferases"/>
    <property type="match status" value="1"/>
</dbReference>
<dbReference type="AlphaFoldDB" id="A0A4Y4B192"/>
<evidence type="ECO:0000256" key="1">
    <source>
        <dbReference type="ARBA" id="ARBA00022679"/>
    </source>
</evidence>
<accession>A0A4Y4B192</accession>
<dbReference type="InterPro" id="IPR029063">
    <property type="entry name" value="SAM-dependent_MTases_sf"/>
</dbReference>
<dbReference type="InterPro" id="IPR049690">
    <property type="entry name" value="Daptide_MTase"/>
</dbReference>
<organism evidence="3 4">
    <name type="scientific">Microbacterium maritypicum</name>
    <name type="common">Microbacterium liquefaciens</name>
    <dbReference type="NCBI Taxonomy" id="33918"/>
    <lineage>
        <taxon>Bacteria</taxon>
        <taxon>Bacillati</taxon>
        <taxon>Actinomycetota</taxon>
        <taxon>Actinomycetes</taxon>
        <taxon>Micrococcales</taxon>
        <taxon>Microbacteriaceae</taxon>
        <taxon>Microbacterium</taxon>
    </lineage>
</organism>
<comment type="caution">
    <text evidence="3">The sequence shown here is derived from an EMBL/GenBank/DDBJ whole genome shotgun (WGS) entry which is preliminary data.</text>
</comment>
<dbReference type="Gene3D" id="3.40.50.150">
    <property type="entry name" value="Vaccinia Virus protein VP39"/>
    <property type="match status" value="1"/>
</dbReference>
<dbReference type="GO" id="GO:0016740">
    <property type="term" value="F:transferase activity"/>
    <property type="evidence" value="ECO:0007669"/>
    <property type="project" value="UniProtKB-KW"/>
</dbReference>
<sequence>MSDLITEALSARLEAVGAVPTAQDLYAGVGTDFYERLVGADRAEIREVLALARDSAGPILDVAAGSGRLTIPLVRSGKTVTAMDLSDDMLSHLRRALPDHASLDCVVADMRDFSLGRHYDLIVIGATSITLLDRAGRSGLYASVRRHLADGGVFAFTVAGGDAAESLAVPRDHEIGVPGPEGEETYLFSQQLAHDGGARVVNWVRASELVAGAEVTVLTSRLQVLSQEMLSREVVEAGFAPPAVSPVRTSHGVEILLLTTSLAEPRREAPGDASD</sequence>
<dbReference type="PANTHER" id="PTHR43861">
    <property type="entry name" value="TRANS-ACONITATE 2-METHYLTRANSFERASE-RELATED"/>
    <property type="match status" value="1"/>
</dbReference>
<dbReference type="EMBL" id="BJNQ01000002">
    <property type="protein sequence ID" value="GEC74325.1"/>
    <property type="molecule type" value="Genomic_DNA"/>
</dbReference>
<feature type="domain" description="Methyltransferase" evidence="2">
    <location>
        <begin position="59"/>
        <end position="152"/>
    </location>
</feature>
<reference evidence="3 4" key="1">
    <citation type="submission" date="2019-06" db="EMBL/GenBank/DDBJ databases">
        <title>Whole genome shotgun sequence of Microbacterium liquefaciens NBRC 15037.</title>
        <authorList>
            <person name="Hosoyama A."/>
            <person name="Uohara A."/>
            <person name="Ohji S."/>
            <person name="Ichikawa N."/>
        </authorList>
    </citation>
    <scope>NUCLEOTIDE SEQUENCE [LARGE SCALE GENOMIC DNA]</scope>
    <source>
        <strain evidence="3 4">NBRC 15037</strain>
    </source>
</reference>
<gene>
    <name evidence="3" type="ORF">MLI01_04700</name>
</gene>